<dbReference type="GO" id="GO:0031966">
    <property type="term" value="C:mitochondrial membrane"/>
    <property type="evidence" value="ECO:0007669"/>
    <property type="project" value="TreeGrafter"/>
</dbReference>
<evidence type="ECO:0000313" key="1">
    <source>
        <dbReference type="EMBL" id="RNA13502.1"/>
    </source>
</evidence>
<comment type="caution">
    <text evidence="1">The sequence shown here is derived from an EMBL/GenBank/DDBJ whole genome shotgun (WGS) entry which is preliminary data.</text>
</comment>
<accession>A0A3M7QQ87</accession>
<dbReference type="GO" id="GO:0004366">
    <property type="term" value="F:glycerol-3-phosphate O-acyltransferase activity"/>
    <property type="evidence" value="ECO:0007669"/>
    <property type="project" value="TreeGrafter"/>
</dbReference>
<proteinExistence type="predicted"/>
<dbReference type="AlphaFoldDB" id="A0A3M7QQ87"/>
<dbReference type="PANTHER" id="PTHR12563">
    <property type="entry name" value="GLYCEROL-3-PHOSPHATE ACYLTRANSFERASE"/>
    <property type="match status" value="1"/>
</dbReference>
<protein>
    <submittedName>
        <fullName evidence="1">Glycerol-3-phosphate acyltransferase mitochondrial</fullName>
    </submittedName>
</protein>
<keyword evidence="1" id="KW-0808">Transferase</keyword>
<reference evidence="1 2" key="1">
    <citation type="journal article" date="2018" name="Sci. Rep.">
        <title>Genomic signatures of local adaptation to the degree of environmental predictability in rotifers.</title>
        <authorList>
            <person name="Franch-Gras L."/>
            <person name="Hahn C."/>
            <person name="Garcia-Roger E.M."/>
            <person name="Carmona M.J."/>
            <person name="Serra M."/>
            <person name="Gomez A."/>
        </authorList>
    </citation>
    <scope>NUCLEOTIDE SEQUENCE [LARGE SCALE GENOMIC DNA]</scope>
    <source>
        <strain evidence="1">HYR1</strain>
    </source>
</reference>
<dbReference type="OrthoDB" id="5962536at2759"/>
<dbReference type="GO" id="GO:0008654">
    <property type="term" value="P:phospholipid biosynthetic process"/>
    <property type="evidence" value="ECO:0007669"/>
    <property type="project" value="TreeGrafter"/>
</dbReference>
<dbReference type="Proteomes" id="UP000276133">
    <property type="component" value="Unassembled WGS sequence"/>
</dbReference>
<dbReference type="GO" id="GO:0019432">
    <property type="term" value="P:triglyceride biosynthetic process"/>
    <property type="evidence" value="ECO:0007669"/>
    <property type="project" value="TreeGrafter"/>
</dbReference>
<organism evidence="1 2">
    <name type="scientific">Brachionus plicatilis</name>
    <name type="common">Marine rotifer</name>
    <name type="synonym">Brachionus muelleri</name>
    <dbReference type="NCBI Taxonomy" id="10195"/>
    <lineage>
        <taxon>Eukaryota</taxon>
        <taxon>Metazoa</taxon>
        <taxon>Spiralia</taxon>
        <taxon>Gnathifera</taxon>
        <taxon>Rotifera</taxon>
        <taxon>Eurotatoria</taxon>
        <taxon>Monogononta</taxon>
        <taxon>Pseudotrocha</taxon>
        <taxon>Ploima</taxon>
        <taxon>Brachionidae</taxon>
        <taxon>Brachionus</taxon>
    </lineage>
</organism>
<dbReference type="STRING" id="10195.A0A3M7QQ87"/>
<dbReference type="InterPro" id="IPR022284">
    <property type="entry name" value="GPAT/DHAPAT"/>
</dbReference>
<gene>
    <name evidence="1" type="ORF">BpHYR1_020163</name>
</gene>
<sequence length="730" mass="86303">MQINSDSLIMNDNQFLQKIVSHVYEKKVEIREPIPFKSSPFWIPHEIYSQSGLFKKCCIDCSPNSTVYYEAKNKNYLFLNLFKTPRIYQEQKNLTNILKEYNNPPALENKRLRDYSTETINQKILNILCQIESNIRSKQTIKATLIVMNLLLRLVYDKIICYQLHLSALRTAHDKQLPIVYVLKTNSFMDRLIVQMTLFMNNFRISNVLWCLSENVLNDGVFKNKLVKYFFGLSNFRMINETELFKSEQNKNQSGFDELEKYDDSLIYRKTIMGYLMEELKNENDIIIQNNSLNLQDIVELTEKELIHDVLIVPVSVSYEKFLDRLFDLKSYGQICFKWLKLILNGFFLNKTNGQVRVNFGQPFSLNGCDLTQLCHKVLEVKNFLAFSYQIGFNFSKIEDVIHYTVELLSDLIVSDNFSHCQNNNAFIRPRNNQSIKELFYHGKILIEIFFLKSIIAKSINQLVKHDLHFVIFERRSSYLEINENDLIKKCFGLISIFQHEFNMFKKPCETVFSRLNRNINDLINMDVLIDQKAKQYDGNYARLNKVFKNQYDDDDWNSDENEEFYSRKFEQYNSSQTDLNPDEEEIASWKPFRKPKIYKVNRSQISKLMFFAKIIDPLVEGYFRFLETIKVLKHDKIYQEDEILNLIKNENLMRTQTGKVKSMISTDSFLTRSAFNFCVNVGIFDKIQETEKEIVKLSIHSDLNGRLFSLNENSEIKISKYWVILKSSM</sequence>
<evidence type="ECO:0000313" key="2">
    <source>
        <dbReference type="Proteomes" id="UP000276133"/>
    </source>
</evidence>
<name>A0A3M7QQ87_BRAPC</name>
<keyword evidence="2" id="KW-1185">Reference proteome</keyword>
<dbReference type="PANTHER" id="PTHR12563:SF23">
    <property type="entry name" value="BCDNA.GH07066"/>
    <property type="match status" value="1"/>
</dbReference>
<keyword evidence="1" id="KW-0012">Acyltransferase</keyword>
<dbReference type="GO" id="GO:0006072">
    <property type="term" value="P:glycerol-3-phosphate metabolic process"/>
    <property type="evidence" value="ECO:0007669"/>
    <property type="project" value="TreeGrafter"/>
</dbReference>
<dbReference type="GO" id="GO:0006631">
    <property type="term" value="P:fatty acid metabolic process"/>
    <property type="evidence" value="ECO:0007669"/>
    <property type="project" value="TreeGrafter"/>
</dbReference>
<dbReference type="EMBL" id="REGN01005393">
    <property type="protein sequence ID" value="RNA13502.1"/>
    <property type="molecule type" value="Genomic_DNA"/>
</dbReference>